<dbReference type="SUPFAM" id="SSF50182">
    <property type="entry name" value="Sm-like ribonucleoproteins"/>
    <property type="match status" value="1"/>
</dbReference>
<evidence type="ECO:0000256" key="3">
    <source>
        <dbReference type="ARBA" id="ARBA00022475"/>
    </source>
</evidence>
<keyword evidence="4 8" id="KW-0812">Transmembrane</keyword>
<reference evidence="11 12" key="1">
    <citation type="submission" date="2013-05" db="EMBL/GenBank/DDBJ databases">
        <title>Genome assembly of Chondromyces apiculatus DSM 436.</title>
        <authorList>
            <person name="Sharma G."/>
            <person name="Khatri I."/>
            <person name="Kaur C."/>
            <person name="Mayilraj S."/>
            <person name="Subramanian S."/>
        </authorList>
    </citation>
    <scope>NUCLEOTIDE SEQUENCE [LARGE SCALE GENOMIC DNA]</scope>
    <source>
        <strain evidence="11 12">DSM 436</strain>
    </source>
</reference>
<dbReference type="Gene3D" id="2.30.30.60">
    <property type="match status" value="1"/>
</dbReference>
<feature type="domain" description="Mechanosensitive ion channel MscS" evidence="9">
    <location>
        <begin position="384"/>
        <end position="447"/>
    </location>
</feature>
<dbReference type="Proteomes" id="UP000019678">
    <property type="component" value="Unassembled WGS sequence"/>
</dbReference>
<feature type="compositionally biased region" description="Low complexity" evidence="7">
    <location>
        <begin position="571"/>
        <end position="581"/>
    </location>
</feature>
<dbReference type="GO" id="GO:0005886">
    <property type="term" value="C:plasma membrane"/>
    <property type="evidence" value="ECO:0007669"/>
    <property type="project" value="UniProtKB-SubCell"/>
</dbReference>
<keyword evidence="6 8" id="KW-0472">Membrane</keyword>
<dbReference type="SUPFAM" id="SSF82689">
    <property type="entry name" value="Mechanosensitive channel protein MscS (YggB), C-terminal domain"/>
    <property type="match status" value="1"/>
</dbReference>
<evidence type="ECO:0000256" key="2">
    <source>
        <dbReference type="ARBA" id="ARBA00008017"/>
    </source>
</evidence>
<dbReference type="InterPro" id="IPR023408">
    <property type="entry name" value="MscS_beta-dom_sf"/>
</dbReference>
<feature type="transmembrane region" description="Helical" evidence="8">
    <location>
        <begin position="334"/>
        <end position="357"/>
    </location>
</feature>
<evidence type="ECO:0000313" key="11">
    <source>
        <dbReference type="EMBL" id="EYF03714.1"/>
    </source>
</evidence>
<dbReference type="GO" id="GO:0008381">
    <property type="term" value="F:mechanosensitive monoatomic ion channel activity"/>
    <property type="evidence" value="ECO:0007669"/>
    <property type="project" value="UniProtKB-ARBA"/>
</dbReference>
<evidence type="ECO:0000256" key="7">
    <source>
        <dbReference type="SAM" id="MobiDB-lite"/>
    </source>
</evidence>
<dbReference type="Pfam" id="PF00924">
    <property type="entry name" value="MS_channel_2nd"/>
    <property type="match status" value="1"/>
</dbReference>
<dbReference type="Gene3D" id="3.30.70.100">
    <property type="match status" value="1"/>
</dbReference>
<feature type="compositionally biased region" description="Low complexity" evidence="7">
    <location>
        <begin position="48"/>
        <end position="77"/>
    </location>
</feature>
<evidence type="ECO:0000256" key="1">
    <source>
        <dbReference type="ARBA" id="ARBA00004651"/>
    </source>
</evidence>
<comment type="subcellular location">
    <subcellularLocation>
        <location evidence="1">Cell membrane</location>
        <topology evidence="1">Multi-pass membrane protein</topology>
    </subcellularLocation>
</comment>
<evidence type="ECO:0000256" key="4">
    <source>
        <dbReference type="ARBA" id="ARBA00022692"/>
    </source>
</evidence>
<feature type="region of interest" description="Disordered" evidence="7">
    <location>
        <begin position="48"/>
        <end position="79"/>
    </location>
</feature>
<evidence type="ECO:0000256" key="5">
    <source>
        <dbReference type="ARBA" id="ARBA00022989"/>
    </source>
</evidence>
<dbReference type="Pfam" id="PF21088">
    <property type="entry name" value="MS_channel_1st"/>
    <property type="match status" value="1"/>
</dbReference>
<dbReference type="InterPro" id="IPR011066">
    <property type="entry name" value="MscS_channel_C_sf"/>
</dbReference>
<sequence>MRAMRSGSWALASRGVVLRLVLAGAVGLAVVGGIGAADAVAGAQMNPSPGAAGTPGASSTAWTGVSPPAVEPAIPEAPDSPRASMREFLRLSREGRYEEATRYLDVPSRANGPELAQRLRAVLERHVWIEPAELSPLSLGDPKDGAGVEEVGTIATATKKEPVRLVRKVEGGAARWVFSRATVERVDAWYSHLEDRWLRDLLPEALLRPGPRELLWWQWLALPVIALVGWVVGRVVSFVARLTLGGVVARTKTGLDDELLDRSQGPITFAVALGVVAVGTPWLGLYGPAEVFLTRVLSAAFFVAIFWAALRVIDASAEYLLQGGQARDNASARSLAPLAGRIAKVMVFIIGVIAVLSELGYPVASLIAGLGIGGVALALAAQKTVENLFGSISIGLDRPFRVGDFVKIEEAVMGTVEAIGLRSTRLRTLDRTVVTMPNGKLADMRVESYTARDRFRLACIVSLVYATTAEQLKGALAGMEEVLRKHPQIWPDDVVVRFQGFGAVGMEIEVMAWFQVETMGEFREARQQVLLGFMEAVEAAGTRFALPAQRLHLVGEGGELGGALLAGGPAANAAQRGASPGEASEPAGEAPRNA</sequence>
<dbReference type="eggNOG" id="COG0668">
    <property type="taxonomic scope" value="Bacteria"/>
</dbReference>
<keyword evidence="3" id="KW-1003">Cell membrane</keyword>
<evidence type="ECO:0000259" key="9">
    <source>
        <dbReference type="Pfam" id="PF00924"/>
    </source>
</evidence>
<dbReference type="PANTHER" id="PTHR30566:SF5">
    <property type="entry name" value="MECHANOSENSITIVE ION CHANNEL PROTEIN 1, MITOCHONDRIAL-RELATED"/>
    <property type="match status" value="1"/>
</dbReference>
<feature type="domain" description="Mechanosensitive ion channel transmembrane helices 2/3" evidence="10">
    <location>
        <begin position="342"/>
        <end position="382"/>
    </location>
</feature>
<evidence type="ECO:0000313" key="12">
    <source>
        <dbReference type="Proteomes" id="UP000019678"/>
    </source>
</evidence>
<comment type="caution">
    <text evidence="11">The sequence shown here is derived from an EMBL/GenBank/DDBJ whole genome shotgun (WGS) entry which is preliminary data.</text>
</comment>
<dbReference type="AlphaFoldDB" id="A0A017T389"/>
<dbReference type="InterPro" id="IPR010920">
    <property type="entry name" value="LSM_dom_sf"/>
</dbReference>
<feature type="region of interest" description="Disordered" evidence="7">
    <location>
        <begin position="571"/>
        <end position="594"/>
    </location>
</feature>
<dbReference type="PANTHER" id="PTHR30566">
    <property type="entry name" value="YNAI-RELATED MECHANOSENSITIVE ION CHANNEL"/>
    <property type="match status" value="1"/>
</dbReference>
<evidence type="ECO:0000256" key="8">
    <source>
        <dbReference type="SAM" id="Phobius"/>
    </source>
</evidence>
<dbReference type="SUPFAM" id="SSF82861">
    <property type="entry name" value="Mechanosensitive channel protein MscS (YggB), transmembrane region"/>
    <property type="match status" value="1"/>
</dbReference>
<gene>
    <name evidence="11" type="ORF">CAP_5325</name>
</gene>
<dbReference type="Gene3D" id="1.10.287.1260">
    <property type="match status" value="1"/>
</dbReference>
<dbReference type="STRING" id="1192034.CAP_5325"/>
<dbReference type="InterPro" id="IPR049142">
    <property type="entry name" value="MS_channel_1st"/>
</dbReference>
<accession>A0A017T389</accession>
<protein>
    <submittedName>
        <fullName evidence="11">Potassium efflux system KefA protein / Small-conductance mechanosensitive channel</fullName>
    </submittedName>
</protein>
<comment type="similarity">
    <text evidence="2">Belongs to the MscS (TC 1.A.23) family.</text>
</comment>
<feature type="transmembrane region" description="Helical" evidence="8">
    <location>
        <begin position="292"/>
        <end position="313"/>
    </location>
</feature>
<name>A0A017T389_9BACT</name>
<dbReference type="InterPro" id="IPR006685">
    <property type="entry name" value="MscS_channel_2nd"/>
</dbReference>
<dbReference type="InterPro" id="IPR011014">
    <property type="entry name" value="MscS_channel_TM-2"/>
</dbReference>
<evidence type="ECO:0000256" key="6">
    <source>
        <dbReference type="ARBA" id="ARBA00023136"/>
    </source>
</evidence>
<dbReference type="EMBL" id="ASRX01000043">
    <property type="protein sequence ID" value="EYF03714.1"/>
    <property type="molecule type" value="Genomic_DNA"/>
</dbReference>
<keyword evidence="12" id="KW-1185">Reference proteome</keyword>
<evidence type="ECO:0000259" key="10">
    <source>
        <dbReference type="Pfam" id="PF21088"/>
    </source>
</evidence>
<feature type="transmembrane region" description="Helical" evidence="8">
    <location>
        <begin position="216"/>
        <end position="244"/>
    </location>
</feature>
<feature type="transmembrane region" description="Helical" evidence="8">
    <location>
        <begin position="363"/>
        <end position="381"/>
    </location>
</feature>
<feature type="transmembrane region" description="Helical" evidence="8">
    <location>
        <begin position="265"/>
        <end position="286"/>
    </location>
</feature>
<keyword evidence="5 8" id="KW-1133">Transmembrane helix</keyword>
<proteinExistence type="inferred from homology"/>
<organism evidence="11 12">
    <name type="scientific">Chondromyces apiculatus DSM 436</name>
    <dbReference type="NCBI Taxonomy" id="1192034"/>
    <lineage>
        <taxon>Bacteria</taxon>
        <taxon>Pseudomonadati</taxon>
        <taxon>Myxococcota</taxon>
        <taxon>Polyangia</taxon>
        <taxon>Polyangiales</taxon>
        <taxon>Polyangiaceae</taxon>
        <taxon>Chondromyces</taxon>
    </lineage>
</organism>